<evidence type="ECO:0000313" key="3">
    <source>
        <dbReference type="Proteomes" id="UP000743899"/>
    </source>
</evidence>
<gene>
    <name evidence="2" type="ORF">GW534_12690</name>
</gene>
<protein>
    <recommendedName>
        <fullName evidence="4">Holin</fullName>
    </recommendedName>
</protein>
<keyword evidence="1" id="KW-0812">Transmembrane</keyword>
<comment type="caution">
    <text evidence="2">The sequence shown here is derived from an EMBL/GenBank/DDBJ whole genome shotgun (WGS) entry which is preliminary data.</text>
</comment>
<organism evidence="2 3">
    <name type="scientific">Pallidibacillus pasinlerensis</name>
    <dbReference type="NCBI Taxonomy" id="2703818"/>
    <lineage>
        <taxon>Bacteria</taxon>
        <taxon>Bacillati</taxon>
        <taxon>Bacillota</taxon>
        <taxon>Bacilli</taxon>
        <taxon>Bacillales</taxon>
        <taxon>Bacillaceae</taxon>
        <taxon>Pallidibacillus</taxon>
    </lineage>
</organism>
<evidence type="ECO:0000256" key="1">
    <source>
        <dbReference type="SAM" id="Phobius"/>
    </source>
</evidence>
<dbReference type="EMBL" id="JAACYS010000067">
    <property type="protein sequence ID" value="NCU18563.1"/>
    <property type="molecule type" value="Genomic_DNA"/>
</dbReference>
<dbReference type="RefSeq" id="WP_161921393.1">
    <property type="nucleotide sequence ID" value="NZ_JAACYS010000067.1"/>
</dbReference>
<evidence type="ECO:0000313" key="2">
    <source>
        <dbReference type="EMBL" id="NCU18563.1"/>
    </source>
</evidence>
<keyword evidence="1" id="KW-1133">Transmembrane helix</keyword>
<proteinExistence type="predicted"/>
<reference evidence="2 3" key="1">
    <citation type="submission" date="2020-01" db="EMBL/GenBank/DDBJ databases">
        <title>A novel Bacillus sp. from Pasinler.</title>
        <authorList>
            <person name="Adiguzel A."/>
            <person name="Ay H."/>
            <person name="Baltaci M.O."/>
        </authorList>
    </citation>
    <scope>NUCLEOTIDE SEQUENCE [LARGE SCALE GENOMIC DNA]</scope>
    <source>
        <strain evidence="2 3">P1</strain>
    </source>
</reference>
<evidence type="ECO:0008006" key="4">
    <source>
        <dbReference type="Google" id="ProtNLM"/>
    </source>
</evidence>
<sequence>MFEIYDIAIIPLIAGLTQIFKRAGLPAQYSPFVAIFFGILIAFFYLDVTMKEAILVGVMLGLSASGFYSGTKNFVEMNGKKNGK</sequence>
<feature type="transmembrane region" description="Helical" evidence="1">
    <location>
        <begin position="53"/>
        <end position="71"/>
    </location>
</feature>
<keyword evidence="3" id="KW-1185">Reference proteome</keyword>
<accession>A0ABX0ABL1</accession>
<name>A0ABX0ABL1_9BACI</name>
<dbReference type="Proteomes" id="UP000743899">
    <property type="component" value="Unassembled WGS sequence"/>
</dbReference>
<feature type="transmembrane region" description="Helical" evidence="1">
    <location>
        <begin position="29"/>
        <end position="46"/>
    </location>
</feature>
<keyword evidence="1" id="KW-0472">Membrane</keyword>